<gene>
    <name evidence="4" type="primary">LOC132799688</name>
</gene>
<organism evidence="3 4">
    <name type="scientific">Ziziphus jujuba</name>
    <name type="common">Chinese jujube</name>
    <name type="synonym">Ziziphus sativa</name>
    <dbReference type="NCBI Taxonomy" id="326968"/>
    <lineage>
        <taxon>Eukaryota</taxon>
        <taxon>Viridiplantae</taxon>
        <taxon>Streptophyta</taxon>
        <taxon>Embryophyta</taxon>
        <taxon>Tracheophyta</taxon>
        <taxon>Spermatophyta</taxon>
        <taxon>Magnoliopsida</taxon>
        <taxon>eudicotyledons</taxon>
        <taxon>Gunneridae</taxon>
        <taxon>Pentapetalae</taxon>
        <taxon>rosids</taxon>
        <taxon>fabids</taxon>
        <taxon>Rosales</taxon>
        <taxon>Rhamnaceae</taxon>
        <taxon>Paliureae</taxon>
        <taxon>Ziziphus</taxon>
    </lineage>
</organism>
<feature type="compositionally biased region" description="Basic and acidic residues" evidence="1">
    <location>
        <begin position="10"/>
        <end position="30"/>
    </location>
</feature>
<dbReference type="PANTHER" id="PTHR31672:SF13">
    <property type="entry name" value="F-BOX PROTEIN CPR30-LIKE"/>
    <property type="match status" value="1"/>
</dbReference>
<evidence type="ECO:0000259" key="2">
    <source>
        <dbReference type="Pfam" id="PF07734"/>
    </source>
</evidence>
<dbReference type="InterPro" id="IPR050796">
    <property type="entry name" value="SCF_F-box_component"/>
</dbReference>
<evidence type="ECO:0000256" key="1">
    <source>
        <dbReference type="SAM" id="MobiDB-lite"/>
    </source>
</evidence>
<protein>
    <submittedName>
        <fullName evidence="4">F-box/kelch-repeat protein At3g06240-like</fullName>
    </submittedName>
</protein>
<keyword evidence="3" id="KW-1185">Reference proteome</keyword>
<feature type="region of interest" description="Disordered" evidence="1">
    <location>
        <begin position="1"/>
        <end position="33"/>
    </location>
</feature>
<name>A0ABM3ZUG9_ZIZJJ</name>
<dbReference type="NCBIfam" id="TIGR01640">
    <property type="entry name" value="F_box_assoc_1"/>
    <property type="match status" value="1"/>
</dbReference>
<evidence type="ECO:0000313" key="4">
    <source>
        <dbReference type="RefSeq" id="XP_060668119.1"/>
    </source>
</evidence>
<sequence>MVGGALSTRIRKDPREKGEEHGSQEEDLKPKVTKMKKSKAIKDTMTTTIMDMCEYLLAEILAWLPVFTLLRCKALLLCCFSYNTATCSKPFTQYSVSPPALIGSSNGNIQFCLPHLIGSSNGLVCLFERGKRVIWNPATRETKVMPPCSVQKSTAQAAAFGFDAINNDYKVCVIHLFGNDYYPEPVRFKLEVYSLRTDSWNLITGSDELQVDLFYIDERVGVYNNGVFSWVAFAHKKDPRSEYGISWKHSIISFDINTQVITTTPLPSDIGVHEPMLYYNYIGALDGVVSVLK</sequence>
<dbReference type="PANTHER" id="PTHR31672">
    <property type="entry name" value="BNACNNG10540D PROTEIN"/>
    <property type="match status" value="1"/>
</dbReference>
<evidence type="ECO:0000313" key="3">
    <source>
        <dbReference type="Proteomes" id="UP001652623"/>
    </source>
</evidence>
<dbReference type="RefSeq" id="XP_060668119.1">
    <property type="nucleotide sequence ID" value="XM_060812136.1"/>
</dbReference>
<accession>A0ABM3ZUG9</accession>
<dbReference type="Pfam" id="PF07734">
    <property type="entry name" value="FBA_1"/>
    <property type="match status" value="1"/>
</dbReference>
<feature type="domain" description="F-box associated beta-propeller type 1" evidence="2">
    <location>
        <begin position="120"/>
        <end position="269"/>
    </location>
</feature>
<reference evidence="4" key="1">
    <citation type="submission" date="2025-08" db="UniProtKB">
        <authorList>
            <consortium name="RefSeq"/>
        </authorList>
    </citation>
    <scope>IDENTIFICATION</scope>
    <source>
        <tissue evidence="4">Seedling</tissue>
    </source>
</reference>
<dbReference type="InterPro" id="IPR017451">
    <property type="entry name" value="F-box-assoc_interact_dom"/>
</dbReference>
<proteinExistence type="predicted"/>
<dbReference type="GeneID" id="132799688"/>
<dbReference type="InterPro" id="IPR006527">
    <property type="entry name" value="F-box-assoc_dom_typ1"/>
</dbReference>
<dbReference type="Proteomes" id="UP001652623">
    <property type="component" value="Chromosome 10"/>
</dbReference>